<protein>
    <submittedName>
        <fullName evidence="4">Oxidoreductase</fullName>
    </submittedName>
</protein>
<dbReference type="SUPFAM" id="SSF51735">
    <property type="entry name" value="NAD(P)-binding Rossmann-fold domains"/>
    <property type="match status" value="1"/>
</dbReference>
<dbReference type="RefSeq" id="WP_134465295.1">
    <property type="nucleotide sequence ID" value="NZ_JBHMFL010000100.1"/>
</dbReference>
<dbReference type="Proteomes" id="UP000297385">
    <property type="component" value="Unassembled WGS sequence"/>
</dbReference>
<evidence type="ECO:0000256" key="2">
    <source>
        <dbReference type="ARBA" id="ARBA00023002"/>
    </source>
</evidence>
<gene>
    <name evidence="4" type="ORF">E2553_36000</name>
</gene>
<dbReference type="GeneID" id="97310848"/>
<sequence>MSKQQVAIVTGASSGIGTSVAKKLAENGFRVFGTARSLAKAPSLPGVEFVEMDVSDDDSVQRGVQQVIERSGHVDVLINNAGTSLLGAMEEASITQVRTLFETNVFGAFRVTQAVLPHMRAQRAGRIVNISSVLGFIPGPYLGHYTSSKHALEGLSESLDHEVRRFGIRVAIVEPAYTRTNLDTQSARPTSTIGDYDKERISSTEAFAKKLIGAPGPDYVAATVVEAATGPWRMRWTPKGEASLLSKLRRFVPAKMFDSSVRKAFGLG</sequence>
<dbReference type="InterPro" id="IPR051911">
    <property type="entry name" value="SDR_oxidoreductase"/>
</dbReference>
<dbReference type="Pfam" id="PF00106">
    <property type="entry name" value="adh_short"/>
    <property type="match status" value="1"/>
</dbReference>
<dbReference type="PRINTS" id="PR00081">
    <property type="entry name" value="GDHRDH"/>
</dbReference>
<dbReference type="EMBL" id="SNVI01000002">
    <property type="protein sequence ID" value="TFE42019.1"/>
    <property type="molecule type" value="Genomic_DNA"/>
</dbReference>
<dbReference type="PRINTS" id="PR00080">
    <property type="entry name" value="SDRFAMILY"/>
</dbReference>
<reference evidence="4 5" key="1">
    <citation type="submission" date="2019-03" db="EMBL/GenBank/DDBJ databases">
        <title>Complete Genome Sequence of Paraburkholderia dipogonis ICMP 19430T, a Nitrogen-fixing Symbiont of the South African Invasive Legume Dipogon lignosus in New Zealand.</title>
        <authorList>
            <person name="De Meyer S.E."/>
        </authorList>
    </citation>
    <scope>NUCLEOTIDE SEQUENCE [LARGE SCALE GENOMIC DNA]</scope>
    <source>
        <strain evidence="4 5">ICMP 19430</strain>
    </source>
</reference>
<evidence type="ECO:0000313" key="4">
    <source>
        <dbReference type="EMBL" id="TFE42019.1"/>
    </source>
</evidence>
<dbReference type="InterPro" id="IPR002347">
    <property type="entry name" value="SDR_fam"/>
</dbReference>
<dbReference type="GO" id="GO:0016491">
    <property type="term" value="F:oxidoreductase activity"/>
    <property type="evidence" value="ECO:0007669"/>
    <property type="project" value="UniProtKB-KW"/>
</dbReference>
<dbReference type="InterPro" id="IPR036291">
    <property type="entry name" value="NAD(P)-bd_dom_sf"/>
</dbReference>
<evidence type="ECO:0000256" key="3">
    <source>
        <dbReference type="RuleBase" id="RU000363"/>
    </source>
</evidence>
<dbReference type="NCBIfam" id="NF004823">
    <property type="entry name" value="PRK06179.1"/>
    <property type="match status" value="1"/>
</dbReference>
<evidence type="ECO:0000313" key="5">
    <source>
        <dbReference type="Proteomes" id="UP000297385"/>
    </source>
</evidence>
<comment type="similarity">
    <text evidence="1 3">Belongs to the short-chain dehydrogenases/reductases (SDR) family.</text>
</comment>
<name>A0A4Y8MX82_9BURK</name>
<keyword evidence="2" id="KW-0560">Oxidoreductase</keyword>
<organism evidence="4 5">
    <name type="scientific">Paraburkholderia dipogonis</name>
    <dbReference type="NCBI Taxonomy" id="1211383"/>
    <lineage>
        <taxon>Bacteria</taxon>
        <taxon>Pseudomonadati</taxon>
        <taxon>Pseudomonadota</taxon>
        <taxon>Betaproteobacteria</taxon>
        <taxon>Burkholderiales</taxon>
        <taxon>Burkholderiaceae</taxon>
        <taxon>Paraburkholderia</taxon>
    </lineage>
</organism>
<dbReference type="Gene3D" id="3.40.50.720">
    <property type="entry name" value="NAD(P)-binding Rossmann-like Domain"/>
    <property type="match status" value="1"/>
</dbReference>
<dbReference type="AlphaFoldDB" id="A0A4Y8MX82"/>
<dbReference type="CDD" id="cd05374">
    <property type="entry name" value="17beta-HSD-like_SDR_c"/>
    <property type="match status" value="1"/>
</dbReference>
<accession>A0A4Y8MX82</accession>
<dbReference type="PANTHER" id="PTHR43976:SF16">
    <property type="entry name" value="SHORT-CHAIN DEHYDROGENASE_REDUCTASE FAMILY PROTEIN"/>
    <property type="match status" value="1"/>
</dbReference>
<dbReference type="PANTHER" id="PTHR43976">
    <property type="entry name" value="SHORT CHAIN DEHYDROGENASE"/>
    <property type="match status" value="1"/>
</dbReference>
<comment type="caution">
    <text evidence="4">The sequence shown here is derived from an EMBL/GenBank/DDBJ whole genome shotgun (WGS) entry which is preliminary data.</text>
</comment>
<evidence type="ECO:0000256" key="1">
    <source>
        <dbReference type="ARBA" id="ARBA00006484"/>
    </source>
</evidence>
<proteinExistence type="inferred from homology"/>